<name>A0AAV5R7E0_PICKL</name>
<proteinExistence type="predicted"/>
<keyword evidence="2" id="KW-1185">Reference proteome</keyword>
<dbReference type="AlphaFoldDB" id="A0AAV5R7E0"/>
<sequence>MSVIDYLFTFDINPISRIKILNTLTKFNLNDTDSIDIQLDNLLDILIPTNLFNYPNIEHYTFIPISINISNGNLSINHKEELNICTCYIYTISISIISQLPLLTIFKPFL</sequence>
<accession>A0AAV5R7E0</accession>
<evidence type="ECO:0000313" key="2">
    <source>
        <dbReference type="Proteomes" id="UP001378960"/>
    </source>
</evidence>
<gene>
    <name evidence="1" type="ORF">DAPK24_040820</name>
</gene>
<dbReference type="Proteomes" id="UP001378960">
    <property type="component" value="Unassembled WGS sequence"/>
</dbReference>
<comment type="caution">
    <text evidence="1">The sequence shown here is derived from an EMBL/GenBank/DDBJ whole genome shotgun (WGS) entry which is preliminary data.</text>
</comment>
<evidence type="ECO:0000313" key="1">
    <source>
        <dbReference type="EMBL" id="GMM47484.1"/>
    </source>
</evidence>
<dbReference type="EMBL" id="BTGB01000008">
    <property type="protein sequence ID" value="GMM47484.1"/>
    <property type="molecule type" value="Genomic_DNA"/>
</dbReference>
<protein>
    <submittedName>
        <fullName evidence="1">Uncharacterized protein</fullName>
    </submittedName>
</protein>
<feature type="non-terminal residue" evidence="1">
    <location>
        <position position="110"/>
    </location>
</feature>
<organism evidence="1 2">
    <name type="scientific">Pichia kluyveri</name>
    <name type="common">Yeast</name>
    <dbReference type="NCBI Taxonomy" id="36015"/>
    <lineage>
        <taxon>Eukaryota</taxon>
        <taxon>Fungi</taxon>
        <taxon>Dikarya</taxon>
        <taxon>Ascomycota</taxon>
        <taxon>Saccharomycotina</taxon>
        <taxon>Pichiomycetes</taxon>
        <taxon>Pichiales</taxon>
        <taxon>Pichiaceae</taxon>
        <taxon>Pichia</taxon>
    </lineage>
</organism>
<reference evidence="1 2" key="1">
    <citation type="journal article" date="2023" name="Elife">
        <title>Identification of key yeast species and microbe-microbe interactions impacting larval growth of Drosophila in the wild.</title>
        <authorList>
            <person name="Mure A."/>
            <person name="Sugiura Y."/>
            <person name="Maeda R."/>
            <person name="Honda K."/>
            <person name="Sakurai N."/>
            <person name="Takahashi Y."/>
            <person name="Watada M."/>
            <person name="Katoh T."/>
            <person name="Gotoh A."/>
            <person name="Gotoh Y."/>
            <person name="Taniguchi I."/>
            <person name="Nakamura K."/>
            <person name="Hayashi T."/>
            <person name="Katayama T."/>
            <person name="Uemura T."/>
            <person name="Hattori Y."/>
        </authorList>
    </citation>
    <scope>NUCLEOTIDE SEQUENCE [LARGE SCALE GENOMIC DNA]</scope>
    <source>
        <strain evidence="1 2">PK-24</strain>
    </source>
</reference>